<feature type="transmembrane region" description="Helical" evidence="9">
    <location>
        <begin position="140"/>
        <end position="161"/>
    </location>
</feature>
<evidence type="ECO:0000256" key="3">
    <source>
        <dbReference type="ARBA" id="ARBA00022553"/>
    </source>
</evidence>
<dbReference type="EC" id="2.7.13.3" evidence="2"/>
<evidence type="ECO:0000256" key="2">
    <source>
        <dbReference type="ARBA" id="ARBA00012438"/>
    </source>
</evidence>
<dbReference type="InterPro" id="IPR011712">
    <property type="entry name" value="Sig_transdc_His_kin_sub3_dim/P"/>
</dbReference>
<gene>
    <name evidence="11" type="ORF">ACFFR3_36395</name>
</gene>
<evidence type="ECO:0000259" key="10">
    <source>
        <dbReference type="Pfam" id="PF07730"/>
    </source>
</evidence>
<feature type="transmembrane region" description="Helical" evidence="9">
    <location>
        <begin position="27"/>
        <end position="50"/>
    </location>
</feature>
<dbReference type="Gene3D" id="1.20.5.1930">
    <property type="match status" value="1"/>
</dbReference>
<evidence type="ECO:0000256" key="4">
    <source>
        <dbReference type="ARBA" id="ARBA00022679"/>
    </source>
</evidence>
<evidence type="ECO:0000256" key="9">
    <source>
        <dbReference type="SAM" id="Phobius"/>
    </source>
</evidence>
<evidence type="ECO:0000256" key="5">
    <source>
        <dbReference type="ARBA" id="ARBA00022741"/>
    </source>
</evidence>
<dbReference type="RefSeq" id="WP_379484609.1">
    <property type="nucleotide sequence ID" value="NZ_JBHMCF010000040.1"/>
</dbReference>
<dbReference type="PANTHER" id="PTHR24421">
    <property type="entry name" value="NITRATE/NITRITE SENSOR PROTEIN NARX-RELATED"/>
    <property type="match status" value="1"/>
</dbReference>
<proteinExistence type="predicted"/>
<keyword evidence="6 11" id="KW-0418">Kinase</keyword>
<dbReference type="GO" id="GO:0016301">
    <property type="term" value="F:kinase activity"/>
    <property type="evidence" value="ECO:0007669"/>
    <property type="project" value="UniProtKB-KW"/>
</dbReference>
<sequence>MLNRTALEALTRRPLPFLASAWPWRGAAYLLASVVPGLAAGATVGATTLSAGVTPYLAFVAGPAALALCVLPIAAFERLRLRLVDRVEVPKPPDRRKREVGLAVMTVLALWWIDLVMLAFTLGGPVLVILTPVVQSDVNAVAGTAGSVMGVLLLPVAAYTITAWSGARGAMVRAVLAPQDSELSEVLRSRARLVDAFEMERRRIERDLHDGAQQRLVALSMTLGVAKLDLAADSELGRLIAQAHDEAKRALAELRELIRGVHSQVLTDRGLAAAVHDVAGRSPVPVAVDLDLPGRLPAPVEVTAYYVVSEALANLARHSGATRGAVTGRVERGTLVVEVCDDGAGGADPAKGTGLTGLADRLAVVDGRLSLSSPPGGPTLVRTEIPC</sequence>
<evidence type="ECO:0000256" key="6">
    <source>
        <dbReference type="ARBA" id="ARBA00022777"/>
    </source>
</evidence>
<feature type="domain" description="Signal transduction histidine kinase subgroup 3 dimerisation and phosphoacceptor" evidence="10">
    <location>
        <begin position="200"/>
        <end position="265"/>
    </location>
</feature>
<keyword evidence="9" id="KW-0812">Transmembrane</keyword>
<keyword evidence="8" id="KW-0902">Two-component regulatory system</keyword>
<comment type="catalytic activity">
    <reaction evidence="1">
        <text>ATP + protein L-histidine = ADP + protein N-phospho-L-histidine.</text>
        <dbReference type="EC" id="2.7.13.3"/>
    </reaction>
</comment>
<keyword evidence="9" id="KW-0472">Membrane</keyword>
<reference evidence="11 12" key="1">
    <citation type="submission" date="2024-09" db="EMBL/GenBank/DDBJ databases">
        <authorList>
            <person name="Sun Q."/>
            <person name="Mori K."/>
        </authorList>
    </citation>
    <scope>NUCLEOTIDE SEQUENCE [LARGE SCALE GENOMIC DNA]</scope>
    <source>
        <strain evidence="11 12">JCM 3324</strain>
    </source>
</reference>
<organism evidence="11 12">
    <name type="scientific">Nonomuraea salmonea</name>
    <dbReference type="NCBI Taxonomy" id="46181"/>
    <lineage>
        <taxon>Bacteria</taxon>
        <taxon>Bacillati</taxon>
        <taxon>Actinomycetota</taxon>
        <taxon>Actinomycetes</taxon>
        <taxon>Streptosporangiales</taxon>
        <taxon>Streptosporangiaceae</taxon>
        <taxon>Nonomuraea</taxon>
    </lineage>
</organism>
<keyword evidence="3" id="KW-0597">Phosphoprotein</keyword>
<dbReference type="InterPro" id="IPR036890">
    <property type="entry name" value="HATPase_C_sf"/>
</dbReference>
<evidence type="ECO:0000313" key="12">
    <source>
        <dbReference type="Proteomes" id="UP001589568"/>
    </source>
</evidence>
<evidence type="ECO:0000256" key="7">
    <source>
        <dbReference type="ARBA" id="ARBA00022840"/>
    </source>
</evidence>
<keyword evidence="12" id="KW-1185">Reference proteome</keyword>
<keyword evidence="4" id="KW-0808">Transferase</keyword>
<dbReference type="InterPro" id="IPR050482">
    <property type="entry name" value="Sensor_HK_TwoCompSys"/>
</dbReference>
<dbReference type="SUPFAM" id="SSF55874">
    <property type="entry name" value="ATPase domain of HSP90 chaperone/DNA topoisomerase II/histidine kinase"/>
    <property type="match status" value="1"/>
</dbReference>
<keyword evidence="9" id="KW-1133">Transmembrane helix</keyword>
<dbReference type="Gene3D" id="3.30.565.10">
    <property type="entry name" value="Histidine kinase-like ATPase, C-terminal domain"/>
    <property type="match status" value="1"/>
</dbReference>
<keyword evidence="7" id="KW-0067">ATP-binding</keyword>
<evidence type="ECO:0000313" key="11">
    <source>
        <dbReference type="EMBL" id="MFB9475002.1"/>
    </source>
</evidence>
<protein>
    <recommendedName>
        <fullName evidence="2">histidine kinase</fullName>
        <ecNumber evidence="2">2.7.13.3</ecNumber>
    </recommendedName>
</protein>
<evidence type="ECO:0000256" key="1">
    <source>
        <dbReference type="ARBA" id="ARBA00000085"/>
    </source>
</evidence>
<dbReference type="CDD" id="cd16917">
    <property type="entry name" value="HATPase_UhpB-NarQ-NarX-like"/>
    <property type="match status" value="1"/>
</dbReference>
<dbReference type="Pfam" id="PF07730">
    <property type="entry name" value="HisKA_3"/>
    <property type="match status" value="1"/>
</dbReference>
<feature type="transmembrane region" description="Helical" evidence="9">
    <location>
        <begin position="100"/>
        <end position="120"/>
    </location>
</feature>
<feature type="transmembrane region" description="Helical" evidence="9">
    <location>
        <begin position="56"/>
        <end position="79"/>
    </location>
</feature>
<keyword evidence="5" id="KW-0547">Nucleotide-binding</keyword>
<comment type="caution">
    <text evidence="11">The sequence shown here is derived from an EMBL/GenBank/DDBJ whole genome shotgun (WGS) entry which is preliminary data.</text>
</comment>
<evidence type="ECO:0000256" key="8">
    <source>
        <dbReference type="ARBA" id="ARBA00023012"/>
    </source>
</evidence>
<accession>A0ABV5NXJ7</accession>
<dbReference type="Proteomes" id="UP001589568">
    <property type="component" value="Unassembled WGS sequence"/>
</dbReference>
<dbReference type="PANTHER" id="PTHR24421:SF10">
    <property type="entry name" value="NITRATE_NITRITE SENSOR PROTEIN NARQ"/>
    <property type="match status" value="1"/>
</dbReference>
<name>A0ABV5NXJ7_9ACTN</name>
<dbReference type="EMBL" id="JBHMCF010000040">
    <property type="protein sequence ID" value="MFB9475002.1"/>
    <property type="molecule type" value="Genomic_DNA"/>
</dbReference>